<organism evidence="1 2">
    <name type="scientific">Streptomyces cupreus</name>
    <dbReference type="NCBI Taxonomy" id="2759956"/>
    <lineage>
        <taxon>Bacteria</taxon>
        <taxon>Bacillati</taxon>
        <taxon>Actinomycetota</taxon>
        <taxon>Actinomycetes</taxon>
        <taxon>Kitasatosporales</taxon>
        <taxon>Streptomycetaceae</taxon>
        <taxon>Streptomyces</taxon>
    </lineage>
</organism>
<name>A0A7X1J2M6_9ACTN</name>
<keyword evidence="2" id="KW-1185">Reference proteome</keyword>
<dbReference type="Proteomes" id="UP000584670">
    <property type="component" value="Unassembled WGS sequence"/>
</dbReference>
<accession>A0A7X1J2M6</accession>
<protein>
    <submittedName>
        <fullName evidence="1">Uncharacterized protein</fullName>
    </submittedName>
</protein>
<dbReference type="EMBL" id="JACMSF010000011">
    <property type="protein sequence ID" value="MBC2902509.1"/>
    <property type="molecule type" value="Genomic_DNA"/>
</dbReference>
<comment type="caution">
    <text evidence="1">The sequence shown here is derived from an EMBL/GenBank/DDBJ whole genome shotgun (WGS) entry which is preliminary data.</text>
</comment>
<dbReference type="AlphaFoldDB" id="A0A7X1J2M6"/>
<gene>
    <name evidence="1" type="ORF">H4N64_12975</name>
</gene>
<reference evidence="1 2" key="1">
    <citation type="submission" date="2020-08" db="EMBL/GenBank/DDBJ databases">
        <title>Streptomyces sp. PSKA01 genome sequencing and assembly.</title>
        <authorList>
            <person name="Mandal S."/>
            <person name="Maiti P.K."/>
            <person name="Das P."/>
        </authorList>
    </citation>
    <scope>NUCLEOTIDE SEQUENCE [LARGE SCALE GENOMIC DNA]</scope>
    <source>
        <strain evidence="1 2">PSKA01</strain>
    </source>
</reference>
<proteinExistence type="predicted"/>
<dbReference type="RefSeq" id="WP_186282417.1">
    <property type="nucleotide sequence ID" value="NZ_JACMSF010000011.1"/>
</dbReference>
<evidence type="ECO:0000313" key="2">
    <source>
        <dbReference type="Proteomes" id="UP000584670"/>
    </source>
</evidence>
<sequence length="141" mass="15466">MATAEAAKGRGRITVFTMFGPVFGYASRLVDDQQIAYVGPVTPGVHWRKLWLMADRCNRETATEGEKAGWIVTQANRSLICGSDVVVKLSDADWEIAAGGWQVQMGTWWGQNLLVTGNLSVPVLTPEQIALKPTLYPHHAN</sequence>
<evidence type="ECO:0000313" key="1">
    <source>
        <dbReference type="EMBL" id="MBC2902509.1"/>
    </source>
</evidence>